<keyword evidence="3" id="KW-1185">Reference proteome</keyword>
<gene>
    <name evidence="2" type="ORF">GCM10011614_23370</name>
</gene>
<name>A0A918PHX3_9SPHN</name>
<comment type="caution">
    <text evidence="2">The sequence shown here is derived from an EMBL/GenBank/DDBJ whole genome shotgun (WGS) entry which is preliminary data.</text>
</comment>
<feature type="domain" description="DUF7064" evidence="1">
    <location>
        <begin position="175"/>
        <end position="292"/>
    </location>
</feature>
<dbReference type="RefSeq" id="WP_189621377.1">
    <property type="nucleotide sequence ID" value="NZ_BMZA01000008.1"/>
</dbReference>
<evidence type="ECO:0000313" key="3">
    <source>
        <dbReference type="Proteomes" id="UP000648075"/>
    </source>
</evidence>
<reference evidence="2" key="1">
    <citation type="journal article" date="2014" name="Int. J. Syst. Evol. Microbiol.">
        <title>Complete genome sequence of Corynebacterium casei LMG S-19264T (=DSM 44701T), isolated from a smear-ripened cheese.</title>
        <authorList>
            <consortium name="US DOE Joint Genome Institute (JGI-PGF)"/>
            <person name="Walter F."/>
            <person name="Albersmeier A."/>
            <person name="Kalinowski J."/>
            <person name="Ruckert C."/>
        </authorList>
    </citation>
    <scope>NUCLEOTIDE SEQUENCE</scope>
    <source>
        <strain evidence="2">KCTC 32255</strain>
    </source>
</reference>
<proteinExistence type="predicted"/>
<accession>A0A918PHX3</accession>
<dbReference type="EMBL" id="BMZA01000008">
    <property type="protein sequence ID" value="GGZ07759.1"/>
    <property type="molecule type" value="Genomic_DNA"/>
</dbReference>
<dbReference type="Pfam" id="PF23212">
    <property type="entry name" value="DUF7064"/>
    <property type="match status" value="1"/>
</dbReference>
<dbReference type="InterPro" id="IPR055492">
    <property type="entry name" value="DUF7064"/>
</dbReference>
<protein>
    <recommendedName>
        <fullName evidence="1">DUF7064 domain-containing protein</fullName>
    </recommendedName>
</protein>
<dbReference type="SUPFAM" id="SSF159245">
    <property type="entry name" value="AttH-like"/>
    <property type="match status" value="1"/>
</dbReference>
<dbReference type="AlphaFoldDB" id="A0A918PHX3"/>
<organism evidence="2 3">
    <name type="scientific">Novosphingobium colocasiae</name>
    <dbReference type="NCBI Taxonomy" id="1256513"/>
    <lineage>
        <taxon>Bacteria</taxon>
        <taxon>Pseudomonadati</taxon>
        <taxon>Pseudomonadota</taxon>
        <taxon>Alphaproteobacteria</taxon>
        <taxon>Sphingomonadales</taxon>
        <taxon>Sphingomonadaceae</taxon>
        <taxon>Novosphingobium</taxon>
    </lineage>
</organism>
<dbReference type="Proteomes" id="UP000648075">
    <property type="component" value="Unassembled WGS sequence"/>
</dbReference>
<sequence>MSATPPLGQPTTDHAFRHKLAPEGRESLAHILLMPEHNIAGFIYPTMLGTGIGKSTACFFSPDFPEQIVEVVESPVADDMNFDDWHHGPLHMQIAEPLEQVNIAWNGERIRFKGSMTATHPAYAFGSHPKGNPPYFGDNRTEQHGRIIADLELDGRKLHHEGFMVRDHSWGPRVWGLNQHYKWIHATTGDSSMHFFEMQGFGRTELRGFLFKDGEQRHIERVEYDFVYGDDMLQKTFNVTVTDDAGRKSYIAYTMFGVLTSSHDSQSLINTGCATLEFDGKPGVGVCEFAWNKGYFDFAKEYVSRFG</sequence>
<evidence type="ECO:0000313" key="2">
    <source>
        <dbReference type="EMBL" id="GGZ07759.1"/>
    </source>
</evidence>
<reference evidence="2" key="2">
    <citation type="submission" date="2020-09" db="EMBL/GenBank/DDBJ databases">
        <authorList>
            <person name="Sun Q."/>
            <person name="Kim S."/>
        </authorList>
    </citation>
    <scope>NUCLEOTIDE SEQUENCE</scope>
    <source>
        <strain evidence="2">KCTC 32255</strain>
    </source>
</reference>
<evidence type="ECO:0000259" key="1">
    <source>
        <dbReference type="Pfam" id="PF23212"/>
    </source>
</evidence>